<protein>
    <recommendedName>
        <fullName evidence="1">Inner membrane protein</fullName>
    </recommendedName>
</protein>
<reference evidence="3 4" key="1">
    <citation type="journal article" date="2019" name="PLoS ONE">
        <title>Pup mortality in New Zealand sea lions (Phocarctos hookeri) at Enderby Island, Auckland Islands, 2013-18.</title>
        <authorList>
            <person name="Michael S.A."/>
            <person name="Hayman D.T.S."/>
            <person name="Gray R."/>
            <person name="Zhang J."/>
            <person name="Rogers L."/>
            <person name="Roe W.D."/>
        </authorList>
    </citation>
    <scope>NUCLEOTIDE SEQUENCE [LARGE SCALE GENOMIC DNA]</scope>
    <source>
        <strain evidence="3 4">SM868</strain>
    </source>
</reference>
<evidence type="ECO:0000256" key="1">
    <source>
        <dbReference type="PIRNR" id="PIRNR016789"/>
    </source>
</evidence>
<keyword evidence="2" id="KW-0812">Transmembrane</keyword>
<dbReference type="PANTHER" id="PTHR35813">
    <property type="entry name" value="INNER MEMBRANE PROTEIN YBAN"/>
    <property type="match status" value="1"/>
</dbReference>
<keyword evidence="1" id="KW-0997">Cell inner membrane</keyword>
<evidence type="ECO:0000256" key="2">
    <source>
        <dbReference type="SAM" id="Phobius"/>
    </source>
</evidence>
<feature type="transmembrane region" description="Helical" evidence="2">
    <location>
        <begin position="117"/>
        <end position="134"/>
    </location>
</feature>
<keyword evidence="1 2" id="KW-0472">Membrane</keyword>
<dbReference type="GO" id="GO:0005886">
    <property type="term" value="C:plasma membrane"/>
    <property type="evidence" value="ECO:0007669"/>
    <property type="project" value="UniProtKB-SubCell"/>
</dbReference>
<feature type="transmembrane region" description="Helical" evidence="2">
    <location>
        <begin position="21"/>
        <end position="44"/>
    </location>
</feature>
<name>A0A844M1K0_9GAMM</name>
<sequence length="139" mass="16212">MTEQTKYRHTGRINPSKYAHMRWLYLILGFVFFALGVIGAVLPVMPTAPFILLAAGCWARGSKRFYLWLINHKHMGKYIRDWEERRAVPRRAKWLACIMMSFSSSMLLWTVPEAKAWVAWTVALVCFCVGVYLWRLPDA</sequence>
<dbReference type="AlphaFoldDB" id="A0A844M1K0"/>
<keyword evidence="2" id="KW-1133">Transmembrane helix</keyword>
<proteinExistence type="predicted"/>
<comment type="subcellular location">
    <subcellularLocation>
        <location evidence="1">Cell inner membrane</location>
        <topology evidence="1">Multi-pass membrane protein</topology>
    </subcellularLocation>
</comment>
<organism evidence="3 4">
    <name type="scientific">Psychrobacter sanguinis</name>
    <dbReference type="NCBI Taxonomy" id="861445"/>
    <lineage>
        <taxon>Bacteria</taxon>
        <taxon>Pseudomonadati</taxon>
        <taxon>Pseudomonadota</taxon>
        <taxon>Gammaproteobacteria</taxon>
        <taxon>Moraxellales</taxon>
        <taxon>Moraxellaceae</taxon>
        <taxon>Psychrobacter</taxon>
    </lineage>
</organism>
<dbReference type="PIRSF" id="PIRSF016789">
    <property type="entry name" value="DUF454"/>
    <property type="match status" value="1"/>
</dbReference>
<feature type="transmembrane region" description="Helical" evidence="2">
    <location>
        <begin position="92"/>
        <end position="111"/>
    </location>
</feature>
<dbReference type="RefSeq" id="WP_155587323.1">
    <property type="nucleotide sequence ID" value="NZ_WFKQ01000006.1"/>
</dbReference>
<feature type="transmembrane region" description="Helical" evidence="2">
    <location>
        <begin position="50"/>
        <end position="71"/>
    </location>
</feature>
<dbReference type="PANTHER" id="PTHR35813:SF1">
    <property type="entry name" value="INNER MEMBRANE PROTEIN YBAN"/>
    <property type="match status" value="1"/>
</dbReference>
<keyword evidence="1" id="KW-1003">Cell membrane</keyword>
<dbReference type="Pfam" id="PF04304">
    <property type="entry name" value="DUF454"/>
    <property type="match status" value="1"/>
</dbReference>
<dbReference type="OrthoDB" id="9816293at2"/>
<dbReference type="EMBL" id="WFKQ01000006">
    <property type="protein sequence ID" value="MUG32674.1"/>
    <property type="molecule type" value="Genomic_DNA"/>
</dbReference>
<keyword evidence="4" id="KW-1185">Reference proteome</keyword>
<dbReference type="Proteomes" id="UP000442109">
    <property type="component" value="Unassembled WGS sequence"/>
</dbReference>
<gene>
    <name evidence="3" type="ORF">GB996_07670</name>
</gene>
<evidence type="ECO:0000313" key="4">
    <source>
        <dbReference type="Proteomes" id="UP000442109"/>
    </source>
</evidence>
<evidence type="ECO:0000313" key="3">
    <source>
        <dbReference type="EMBL" id="MUG32674.1"/>
    </source>
</evidence>
<accession>A0A844M1K0</accession>
<comment type="caution">
    <text evidence="3">The sequence shown here is derived from an EMBL/GenBank/DDBJ whole genome shotgun (WGS) entry which is preliminary data.</text>
</comment>
<dbReference type="InterPro" id="IPR007401">
    <property type="entry name" value="DUF454"/>
</dbReference>